<organism evidence="1">
    <name type="scientific">hydrocarbon metagenome</name>
    <dbReference type="NCBI Taxonomy" id="938273"/>
    <lineage>
        <taxon>unclassified sequences</taxon>
        <taxon>metagenomes</taxon>
        <taxon>ecological metagenomes</taxon>
    </lineage>
</organism>
<evidence type="ECO:0000313" key="1">
    <source>
        <dbReference type="EMBL" id="KUG26355.1"/>
    </source>
</evidence>
<sequence>MKYLFKIPYMMVLLLLVLYSGESVGQLKKVSPEHKKLVKEYSDLYKKIESIQKEAMSDPVLVDEGKKLREKMTALMIKKDPSVKKLLEEREKIESQVEADPNMEQETLKKLHTQYQELTKKLQEHQHAVMEQPDIKAEAEKIDEKLKQKMNMINPDTPKLLERMKILQEKLEAIKE</sequence>
<accession>A0A0W8G1I1</accession>
<dbReference type="EMBL" id="LNQE01000479">
    <property type="protein sequence ID" value="KUG26355.1"/>
    <property type="molecule type" value="Genomic_DNA"/>
</dbReference>
<gene>
    <name evidence="1" type="ORF">ASZ90_003813</name>
</gene>
<protein>
    <submittedName>
        <fullName evidence="1">Uncharacterized protein</fullName>
    </submittedName>
</protein>
<comment type="caution">
    <text evidence="1">The sequence shown here is derived from an EMBL/GenBank/DDBJ whole genome shotgun (WGS) entry which is preliminary data.</text>
</comment>
<proteinExistence type="predicted"/>
<name>A0A0W8G1I1_9ZZZZ</name>
<reference evidence="1" key="1">
    <citation type="journal article" date="2015" name="Proc. Natl. Acad. Sci. U.S.A.">
        <title>Networks of energetic and metabolic interactions define dynamics in microbial communities.</title>
        <authorList>
            <person name="Embree M."/>
            <person name="Liu J.K."/>
            <person name="Al-Bassam M.M."/>
            <person name="Zengler K."/>
        </authorList>
    </citation>
    <scope>NUCLEOTIDE SEQUENCE</scope>
</reference>
<dbReference type="AlphaFoldDB" id="A0A0W8G1I1"/>